<keyword evidence="4" id="KW-1185">Reference proteome</keyword>
<sequence length="261" mass="27145">MSTTQAQGPSPQRVLITAAASGIGLQTALDFVQDGARVFICDADALALQRTLAAHGSLAGMVCDVSQEAQVAALFRQGLQHLGGLDVLVNCAGIAGPTATVAEMAFADWRQCLSVNLDGTFLCCRAAAQVMGPQGSGAIVNLSSTAGLYGFPRRAPYASAKWALRGLTKTLAQELGPRGVRVNCVCPGSVEGERMDRVIAAEAAKTGQTEEAVRTLFTQTASLRTFVSAQDISNTIRFLASAQGARISGQEIVVDGNTETL</sequence>
<gene>
    <name evidence="3" type="ORF">DIC66_12725</name>
</gene>
<comment type="caution">
    <text evidence="3">The sequence shown here is derived from an EMBL/GenBank/DDBJ whole genome shotgun (WGS) entry which is preliminary data.</text>
</comment>
<dbReference type="InterPro" id="IPR036291">
    <property type="entry name" value="NAD(P)-bd_dom_sf"/>
</dbReference>
<dbReference type="PRINTS" id="PR00080">
    <property type="entry name" value="SDRFAMILY"/>
</dbReference>
<dbReference type="Gene3D" id="3.40.50.720">
    <property type="entry name" value="NAD(P)-binding Rossmann-like Domain"/>
    <property type="match status" value="1"/>
</dbReference>
<dbReference type="PROSITE" id="PS00061">
    <property type="entry name" value="ADH_SHORT"/>
    <property type="match status" value="1"/>
</dbReference>
<dbReference type="NCBIfam" id="NF009466">
    <property type="entry name" value="PRK12826.1-2"/>
    <property type="match status" value="1"/>
</dbReference>
<keyword evidence="2" id="KW-0560">Oxidoreductase</keyword>
<reference evidence="3 4" key="1">
    <citation type="submission" date="2018-05" db="EMBL/GenBank/DDBJ databases">
        <title>Rhodoferax soyangensis sp.nov., isolated from an oligotrophic freshwater lake.</title>
        <authorList>
            <person name="Park M."/>
        </authorList>
    </citation>
    <scope>NUCLEOTIDE SEQUENCE [LARGE SCALE GENOMIC DNA]</scope>
    <source>
        <strain evidence="3 4">IMCC26218</strain>
    </source>
</reference>
<protein>
    <submittedName>
        <fullName evidence="3">3-oxoacyl-[acyl-carrier-protein] reductase</fullName>
    </submittedName>
</protein>
<dbReference type="Proteomes" id="UP000260665">
    <property type="component" value="Unassembled WGS sequence"/>
</dbReference>
<dbReference type="OrthoDB" id="6823797at2"/>
<dbReference type="PANTHER" id="PTHR24321:SF8">
    <property type="entry name" value="ESTRADIOL 17-BETA-DEHYDROGENASE 8-RELATED"/>
    <property type="match status" value="1"/>
</dbReference>
<dbReference type="InterPro" id="IPR020904">
    <property type="entry name" value="Sc_DH/Rdtase_CS"/>
</dbReference>
<name>A0A3E1RBA5_9BURK</name>
<dbReference type="PANTHER" id="PTHR24321">
    <property type="entry name" value="DEHYDROGENASES, SHORT CHAIN"/>
    <property type="match status" value="1"/>
</dbReference>
<evidence type="ECO:0000313" key="4">
    <source>
        <dbReference type="Proteomes" id="UP000260665"/>
    </source>
</evidence>
<dbReference type="Pfam" id="PF13561">
    <property type="entry name" value="adh_short_C2"/>
    <property type="match status" value="1"/>
</dbReference>
<dbReference type="EMBL" id="QFZK01000007">
    <property type="protein sequence ID" value="RFO96501.1"/>
    <property type="molecule type" value="Genomic_DNA"/>
</dbReference>
<dbReference type="SUPFAM" id="SSF51735">
    <property type="entry name" value="NAD(P)-binding Rossmann-fold domains"/>
    <property type="match status" value="1"/>
</dbReference>
<dbReference type="RefSeq" id="WP_117177747.1">
    <property type="nucleotide sequence ID" value="NZ_QFZK01000007.1"/>
</dbReference>
<dbReference type="GO" id="GO:0016491">
    <property type="term" value="F:oxidoreductase activity"/>
    <property type="evidence" value="ECO:0007669"/>
    <property type="project" value="UniProtKB-KW"/>
</dbReference>
<evidence type="ECO:0000256" key="2">
    <source>
        <dbReference type="ARBA" id="ARBA00023002"/>
    </source>
</evidence>
<evidence type="ECO:0000313" key="3">
    <source>
        <dbReference type="EMBL" id="RFO96501.1"/>
    </source>
</evidence>
<proteinExistence type="inferred from homology"/>
<comment type="similarity">
    <text evidence="1">Belongs to the short-chain dehydrogenases/reductases (SDR) family.</text>
</comment>
<evidence type="ECO:0000256" key="1">
    <source>
        <dbReference type="ARBA" id="ARBA00006484"/>
    </source>
</evidence>
<dbReference type="FunFam" id="3.40.50.720:FF:000084">
    <property type="entry name" value="Short-chain dehydrogenase reductase"/>
    <property type="match status" value="1"/>
</dbReference>
<dbReference type="InterPro" id="IPR002347">
    <property type="entry name" value="SDR_fam"/>
</dbReference>
<dbReference type="CDD" id="cd05233">
    <property type="entry name" value="SDR_c"/>
    <property type="match status" value="1"/>
</dbReference>
<accession>A0A3E1RBA5</accession>
<dbReference type="PRINTS" id="PR00081">
    <property type="entry name" value="GDHRDH"/>
</dbReference>
<dbReference type="AlphaFoldDB" id="A0A3E1RBA5"/>
<organism evidence="3 4">
    <name type="scientific">Rhodoferax lacus</name>
    <dbReference type="NCBI Taxonomy" id="2184758"/>
    <lineage>
        <taxon>Bacteria</taxon>
        <taxon>Pseudomonadati</taxon>
        <taxon>Pseudomonadota</taxon>
        <taxon>Betaproteobacteria</taxon>
        <taxon>Burkholderiales</taxon>
        <taxon>Comamonadaceae</taxon>
        <taxon>Rhodoferax</taxon>
    </lineage>
</organism>